<name>A0A318S8Y6_9DEIO</name>
<dbReference type="Proteomes" id="UP000248326">
    <property type="component" value="Unassembled WGS sequence"/>
</dbReference>
<feature type="transmembrane region" description="Helical" evidence="5">
    <location>
        <begin position="182"/>
        <end position="200"/>
    </location>
</feature>
<feature type="transmembrane region" description="Helical" evidence="5">
    <location>
        <begin position="56"/>
        <end position="75"/>
    </location>
</feature>
<protein>
    <submittedName>
        <fullName evidence="7">O-antigen ligase</fullName>
    </submittedName>
</protein>
<dbReference type="Pfam" id="PF04932">
    <property type="entry name" value="Wzy_C"/>
    <property type="match status" value="1"/>
</dbReference>
<keyword evidence="8" id="KW-1185">Reference proteome</keyword>
<keyword evidence="4 5" id="KW-0472">Membrane</keyword>
<feature type="transmembrane region" description="Helical" evidence="5">
    <location>
        <begin position="206"/>
        <end position="239"/>
    </location>
</feature>
<feature type="transmembrane region" description="Helical" evidence="5">
    <location>
        <begin position="360"/>
        <end position="379"/>
    </location>
</feature>
<feature type="transmembrane region" description="Helical" evidence="5">
    <location>
        <begin position="139"/>
        <end position="161"/>
    </location>
</feature>
<evidence type="ECO:0000256" key="3">
    <source>
        <dbReference type="ARBA" id="ARBA00022989"/>
    </source>
</evidence>
<dbReference type="GO" id="GO:0016874">
    <property type="term" value="F:ligase activity"/>
    <property type="evidence" value="ECO:0007669"/>
    <property type="project" value="UniProtKB-KW"/>
</dbReference>
<evidence type="ECO:0000256" key="2">
    <source>
        <dbReference type="ARBA" id="ARBA00022692"/>
    </source>
</evidence>
<comment type="caution">
    <text evidence="7">The sequence shown here is derived from an EMBL/GenBank/DDBJ whole genome shotgun (WGS) entry which is preliminary data.</text>
</comment>
<feature type="domain" description="O-antigen ligase-related" evidence="6">
    <location>
        <begin position="212"/>
        <end position="369"/>
    </location>
</feature>
<feature type="transmembrane region" description="Helical" evidence="5">
    <location>
        <begin position="386"/>
        <end position="401"/>
    </location>
</feature>
<dbReference type="AlphaFoldDB" id="A0A318S8Y6"/>
<evidence type="ECO:0000313" key="8">
    <source>
        <dbReference type="Proteomes" id="UP000248326"/>
    </source>
</evidence>
<keyword evidence="7" id="KW-0436">Ligase</keyword>
<dbReference type="GO" id="GO:0016020">
    <property type="term" value="C:membrane"/>
    <property type="evidence" value="ECO:0007669"/>
    <property type="project" value="UniProtKB-SubCell"/>
</dbReference>
<reference evidence="7 8" key="1">
    <citation type="submission" date="2018-06" db="EMBL/GenBank/DDBJ databases">
        <title>Genomic Encyclopedia of Type Strains, Phase IV (KMG-IV): sequencing the most valuable type-strain genomes for metagenomic binning, comparative biology and taxonomic classification.</title>
        <authorList>
            <person name="Goeker M."/>
        </authorList>
    </citation>
    <scope>NUCLEOTIDE SEQUENCE [LARGE SCALE GENOMIC DNA]</scope>
    <source>
        <strain evidence="7 8">DSM 18048</strain>
    </source>
</reference>
<dbReference type="OrthoDB" id="66665at2"/>
<proteinExistence type="predicted"/>
<feature type="transmembrane region" description="Helical" evidence="5">
    <location>
        <begin position="31"/>
        <end position="50"/>
    </location>
</feature>
<feature type="transmembrane region" description="Helical" evidence="5">
    <location>
        <begin position="246"/>
        <end position="268"/>
    </location>
</feature>
<evidence type="ECO:0000256" key="1">
    <source>
        <dbReference type="ARBA" id="ARBA00004141"/>
    </source>
</evidence>
<comment type="subcellular location">
    <subcellularLocation>
        <location evidence="1">Membrane</location>
        <topology evidence="1">Multi-pass membrane protein</topology>
    </subcellularLocation>
</comment>
<evidence type="ECO:0000313" key="7">
    <source>
        <dbReference type="EMBL" id="PYE55661.1"/>
    </source>
</evidence>
<dbReference type="RefSeq" id="WP_110885228.1">
    <property type="nucleotide sequence ID" value="NZ_QJSX01000002.1"/>
</dbReference>
<dbReference type="PANTHER" id="PTHR37422:SF23">
    <property type="entry name" value="TEICHURONIC ACID BIOSYNTHESIS PROTEIN TUAE"/>
    <property type="match status" value="1"/>
</dbReference>
<keyword evidence="3 5" id="KW-1133">Transmembrane helix</keyword>
<gene>
    <name evidence="7" type="ORF">DES52_10224</name>
</gene>
<organism evidence="7 8">
    <name type="scientific">Deinococcus yavapaiensis KR-236</name>
    <dbReference type="NCBI Taxonomy" id="694435"/>
    <lineage>
        <taxon>Bacteria</taxon>
        <taxon>Thermotogati</taxon>
        <taxon>Deinococcota</taxon>
        <taxon>Deinococci</taxon>
        <taxon>Deinococcales</taxon>
        <taxon>Deinococcaceae</taxon>
        <taxon>Deinococcus</taxon>
    </lineage>
</organism>
<accession>A0A318S8Y6</accession>
<dbReference type="InterPro" id="IPR007016">
    <property type="entry name" value="O-antigen_ligase-rel_domated"/>
</dbReference>
<evidence type="ECO:0000259" key="6">
    <source>
        <dbReference type="Pfam" id="PF04932"/>
    </source>
</evidence>
<keyword evidence="2 5" id="KW-0812">Transmembrane</keyword>
<evidence type="ECO:0000256" key="5">
    <source>
        <dbReference type="SAM" id="Phobius"/>
    </source>
</evidence>
<evidence type="ECO:0000256" key="4">
    <source>
        <dbReference type="ARBA" id="ARBA00023136"/>
    </source>
</evidence>
<feature type="transmembrane region" description="Helical" evidence="5">
    <location>
        <begin position="407"/>
        <end position="424"/>
    </location>
</feature>
<sequence>MSDLTHSSIVLSADSPPLDRTEKAARLSNRAAFICLLAATIYTPLTYGGFVPEGAFGLRMSCIVGLTALLTSAVLRGVAIRMSLGALLLLAFLLLAGISAAFSPYQYGSWRTMADLSTYASGFVLALGTLRTASRRRGWQLVLFATAALLGLYGVLQWLGYDFTARQMASRIPSFFFNSNHYGGYLALVLPAVFWAALRSKGPSSILLYALTLVLLFNLAFSFSWAIVPTAIACLLLIVFRTAKRPLLSVMALVGITLGLSGLGVAALRVLPQLQGGTAQARISNLVETWMTRSVESRVLIWRGAARLALDAPALGVGPGNFVYTFPLHRSPVHNSFATAITHAYVGYAHSDYLQIASELGLIALALFIAFWSAVLIAGRRRAETLGLRVALLATLCYAFFDNPLTLVPASAFLAFCFAGLIRAERTSS</sequence>
<dbReference type="PANTHER" id="PTHR37422">
    <property type="entry name" value="TEICHURONIC ACID BIOSYNTHESIS PROTEIN TUAE"/>
    <property type="match status" value="1"/>
</dbReference>
<dbReference type="EMBL" id="QJSX01000002">
    <property type="protein sequence ID" value="PYE55661.1"/>
    <property type="molecule type" value="Genomic_DNA"/>
</dbReference>
<dbReference type="InterPro" id="IPR051533">
    <property type="entry name" value="WaaL-like"/>
</dbReference>
<feature type="transmembrane region" description="Helical" evidence="5">
    <location>
        <begin position="87"/>
        <end position="107"/>
    </location>
</feature>